<keyword evidence="9" id="KW-1185">Reference proteome</keyword>
<dbReference type="InterPro" id="IPR036259">
    <property type="entry name" value="MFS_trans_sf"/>
</dbReference>
<dbReference type="SUPFAM" id="SSF103473">
    <property type="entry name" value="MFS general substrate transporter"/>
    <property type="match status" value="1"/>
</dbReference>
<comment type="subcellular location">
    <subcellularLocation>
        <location evidence="1">Cell membrane</location>
        <topology evidence="1">Multi-pass membrane protein</topology>
    </subcellularLocation>
</comment>
<feature type="transmembrane region" description="Helical" evidence="6">
    <location>
        <begin position="62"/>
        <end position="84"/>
    </location>
</feature>
<dbReference type="STRING" id="33935.ADM90_01815"/>
<dbReference type="Proteomes" id="UP000037977">
    <property type="component" value="Unassembled WGS sequence"/>
</dbReference>
<accession>A0A0M9DM15</accession>
<feature type="transmembrane region" description="Helical" evidence="6">
    <location>
        <begin position="90"/>
        <end position="111"/>
    </location>
</feature>
<organism evidence="8 9">
    <name type="scientific">Lysinibacillus macroides</name>
    <dbReference type="NCBI Taxonomy" id="33935"/>
    <lineage>
        <taxon>Bacteria</taxon>
        <taxon>Bacillati</taxon>
        <taxon>Bacillota</taxon>
        <taxon>Bacilli</taxon>
        <taxon>Bacillales</taxon>
        <taxon>Bacillaceae</taxon>
        <taxon>Lysinibacillus</taxon>
    </lineage>
</organism>
<gene>
    <name evidence="8" type="ORF">ADM90_01815</name>
</gene>
<evidence type="ECO:0000259" key="7">
    <source>
        <dbReference type="PROSITE" id="PS50850"/>
    </source>
</evidence>
<comment type="caution">
    <text evidence="8">The sequence shown here is derived from an EMBL/GenBank/DDBJ whole genome shotgun (WGS) entry which is preliminary data.</text>
</comment>
<dbReference type="EMBL" id="LGCI01000002">
    <property type="protein sequence ID" value="KOY84168.1"/>
    <property type="molecule type" value="Genomic_DNA"/>
</dbReference>
<keyword evidence="3 6" id="KW-0812">Transmembrane</keyword>
<evidence type="ECO:0000313" key="8">
    <source>
        <dbReference type="EMBL" id="KOY84168.1"/>
    </source>
</evidence>
<dbReference type="RefSeq" id="WP_053993362.1">
    <property type="nucleotide sequence ID" value="NZ_CP065643.1"/>
</dbReference>
<evidence type="ECO:0000256" key="4">
    <source>
        <dbReference type="ARBA" id="ARBA00022989"/>
    </source>
</evidence>
<feature type="transmembrane region" description="Helical" evidence="6">
    <location>
        <begin position="25"/>
        <end position="50"/>
    </location>
</feature>
<evidence type="ECO:0000256" key="3">
    <source>
        <dbReference type="ARBA" id="ARBA00022692"/>
    </source>
</evidence>
<reference evidence="8 9" key="1">
    <citation type="submission" date="2015-07" db="EMBL/GenBank/DDBJ databases">
        <title>Genome sequencing project for genomic taxonomy and phylogenomics of Bacillus-like bacteria.</title>
        <authorList>
            <person name="Liu B."/>
            <person name="Wang J."/>
            <person name="Zhu Y."/>
            <person name="Liu G."/>
            <person name="Chen Q."/>
            <person name="Chen Z."/>
            <person name="Che J."/>
            <person name="Ge C."/>
            <person name="Shi H."/>
            <person name="Pan Z."/>
            <person name="Liu X."/>
        </authorList>
    </citation>
    <scope>NUCLEOTIDE SEQUENCE [LARGE SCALE GENOMIC DNA]</scope>
    <source>
        <strain evidence="8 9">DSM 54</strain>
    </source>
</reference>
<evidence type="ECO:0000313" key="9">
    <source>
        <dbReference type="Proteomes" id="UP000037977"/>
    </source>
</evidence>
<dbReference type="Gene3D" id="1.20.1250.20">
    <property type="entry name" value="MFS general substrate transporter like domains"/>
    <property type="match status" value="1"/>
</dbReference>
<evidence type="ECO:0000256" key="1">
    <source>
        <dbReference type="ARBA" id="ARBA00004651"/>
    </source>
</evidence>
<keyword evidence="4 6" id="KW-1133">Transmembrane helix</keyword>
<dbReference type="AlphaFoldDB" id="A0A0M9DM15"/>
<dbReference type="PROSITE" id="PS50850">
    <property type="entry name" value="MFS"/>
    <property type="match status" value="1"/>
</dbReference>
<evidence type="ECO:0000256" key="6">
    <source>
        <dbReference type="SAM" id="Phobius"/>
    </source>
</evidence>
<protein>
    <recommendedName>
        <fullName evidence="7">Major facilitator superfamily (MFS) profile domain-containing protein</fullName>
    </recommendedName>
</protein>
<evidence type="ECO:0000256" key="2">
    <source>
        <dbReference type="ARBA" id="ARBA00022448"/>
    </source>
</evidence>
<proteinExistence type="predicted"/>
<feature type="domain" description="Major facilitator superfamily (MFS) profile" evidence="7">
    <location>
        <begin position="1"/>
        <end position="121"/>
    </location>
</feature>
<sequence>MSLVIGIGSFLTALGYVVFTTSFLFTIAALGCFTVGFATAFANTGFYTLYQNNIPVHKMGRIGSIYGFFGALFGIILTAILGIAAEWLTIQLVVISASCLMLLVAVILLLLNIQPAKRHFY</sequence>
<dbReference type="GO" id="GO:0022857">
    <property type="term" value="F:transmembrane transporter activity"/>
    <property type="evidence" value="ECO:0007669"/>
    <property type="project" value="InterPro"/>
</dbReference>
<keyword evidence="5 6" id="KW-0472">Membrane</keyword>
<dbReference type="PATRIC" id="fig|33935.3.peg.3219"/>
<keyword evidence="2" id="KW-0813">Transport</keyword>
<dbReference type="GO" id="GO:0005886">
    <property type="term" value="C:plasma membrane"/>
    <property type="evidence" value="ECO:0007669"/>
    <property type="project" value="UniProtKB-SubCell"/>
</dbReference>
<dbReference type="InterPro" id="IPR020846">
    <property type="entry name" value="MFS_dom"/>
</dbReference>
<evidence type="ECO:0000256" key="5">
    <source>
        <dbReference type="ARBA" id="ARBA00023136"/>
    </source>
</evidence>
<name>A0A0M9DM15_9BACI</name>
<dbReference type="OrthoDB" id="2156306at2"/>